<evidence type="ECO:0000256" key="1">
    <source>
        <dbReference type="SAM" id="MobiDB-lite"/>
    </source>
</evidence>
<organism evidence="3 4">
    <name type="scientific">Karstenula rhodostoma CBS 690.94</name>
    <dbReference type="NCBI Taxonomy" id="1392251"/>
    <lineage>
        <taxon>Eukaryota</taxon>
        <taxon>Fungi</taxon>
        <taxon>Dikarya</taxon>
        <taxon>Ascomycota</taxon>
        <taxon>Pezizomycotina</taxon>
        <taxon>Dothideomycetes</taxon>
        <taxon>Pleosporomycetidae</taxon>
        <taxon>Pleosporales</taxon>
        <taxon>Massarineae</taxon>
        <taxon>Didymosphaeriaceae</taxon>
        <taxon>Karstenula</taxon>
    </lineage>
</organism>
<evidence type="ECO:0000313" key="3">
    <source>
        <dbReference type="EMBL" id="KAF2443813.1"/>
    </source>
</evidence>
<dbReference type="Proteomes" id="UP000799764">
    <property type="component" value="Unassembled WGS sequence"/>
</dbReference>
<dbReference type="InterPro" id="IPR001394">
    <property type="entry name" value="Peptidase_C19_UCH"/>
</dbReference>
<dbReference type="EMBL" id="MU001502">
    <property type="protein sequence ID" value="KAF2443813.1"/>
    <property type="molecule type" value="Genomic_DNA"/>
</dbReference>
<evidence type="ECO:0000313" key="4">
    <source>
        <dbReference type="Proteomes" id="UP000799764"/>
    </source>
</evidence>
<feature type="region of interest" description="Disordered" evidence="1">
    <location>
        <begin position="186"/>
        <end position="207"/>
    </location>
</feature>
<dbReference type="OrthoDB" id="289038at2759"/>
<dbReference type="InterPro" id="IPR038765">
    <property type="entry name" value="Papain-like_cys_pep_sf"/>
</dbReference>
<gene>
    <name evidence="3" type="ORF">P171DRAFT_445164</name>
</gene>
<dbReference type="Pfam" id="PF00443">
    <property type="entry name" value="UCH"/>
    <property type="match status" value="1"/>
</dbReference>
<keyword evidence="4" id="KW-1185">Reference proteome</keyword>
<dbReference type="Gene3D" id="3.90.70.10">
    <property type="entry name" value="Cysteine proteinases"/>
    <property type="match status" value="1"/>
</dbReference>
<proteinExistence type="predicted"/>
<dbReference type="GO" id="GO:0004843">
    <property type="term" value="F:cysteine-type deubiquitinase activity"/>
    <property type="evidence" value="ECO:0007669"/>
    <property type="project" value="InterPro"/>
</dbReference>
<feature type="domain" description="Peptidase C19 ubiquitin carboxyl-terminal hydrolase" evidence="2">
    <location>
        <begin position="72"/>
        <end position="132"/>
    </location>
</feature>
<reference evidence="3" key="1">
    <citation type="journal article" date="2020" name="Stud. Mycol.">
        <title>101 Dothideomycetes genomes: a test case for predicting lifestyles and emergence of pathogens.</title>
        <authorList>
            <person name="Haridas S."/>
            <person name="Albert R."/>
            <person name="Binder M."/>
            <person name="Bloem J."/>
            <person name="Labutti K."/>
            <person name="Salamov A."/>
            <person name="Andreopoulos B."/>
            <person name="Baker S."/>
            <person name="Barry K."/>
            <person name="Bills G."/>
            <person name="Bluhm B."/>
            <person name="Cannon C."/>
            <person name="Castanera R."/>
            <person name="Culley D."/>
            <person name="Daum C."/>
            <person name="Ezra D."/>
            <person name="Gonzalez J."/>
            <person name="Henrissat B."/>
            <person name="Kuo A."/>
            <person name="Liang C."/>
            <person name="Lipzen A."/>
            <person name="Lutzoni F."/>
            <person name="Magnuson J."/>
            <person name="Mondo S."/>
            <person name="Nolan M."/>
            <person name="Ohm R."/>
            <person name="Pangilinan J."/>
            <person name="Park H.-J."/>
            <person name="Ramirez L."/>
            <person name="Alfaro M."/>
            <person name="Sun H."/>
            <person name="Tritt A."/>
            <person name="Yoshinaga Y."/>
            <person name="Zwiers L.-H."/>
            <person name="Turgeon B."/>
            <person name="Goodwin S."/>
            <person name="Spatafora J."/>
            <person name="Crous P."/>
            <person name="Grigoriev I."/>
        </authorList>
    </citation>
    <scope>NUCLEOTIDE SEQUENCE</scope>
    <source>
        <strain evidence="3">CBS 690.94</strain>
    </source>
</reference>
<comment type="caution">
    <text evidence="3">The sequence shown here is derived from an EMBL/GenBank/DDBJ whole genome shotgun (WGS) entry which is preliminary data.</text>
</comment>
<dbReference type="AlphaFoldDB" id="A0A9P4UC02"/>
<accession>A0A9P4UC02</accession>
<dbReference type="SUPFAM" id="SSF54001">
    <property type="entry name" value="Cysteine proteinases"/>
    <property type="match status" value="1"/>
</dbReference>
<sequence length="207" mass="24244">MPRTKKHAPYRKKISTRNNGVDLFDPDAPKRHRMQAAYDYRSQFMSSDWLTNPVGGNQTLRVAPHLGPRLISNHSNHCYQNSVYQALMHIPIFLQWISRHQFTEECDEVDPPCVRCSMRVLMRRYWGTVPLQNSIADDSIPLQEIREQAYASGLFQPHQSGSPGLSRRRSSERFLRQRECGNRLYPSKPTTYSKERERGNYRDVYTN</sequence>
<name>A0A9P4UC02_9PLEO</name>
<dbReference type="GO" id="GO:0016579">
    <property type="term" value="P:protein deubiquitination"/>
    <property type="evidence" value="ECO:0007669"/>
    <property type="project" value="InterPro"/>
</dbReference>
<protein>
    <recommendedName>
        <fullName evidence="2">Peptidase C19 ubiquitin carboxyl-terminal hydrolase domain-containing protein</fullName>
    </recommendedName>
</protein>
<evidence type="ECO:0000259" key="2">
    <source>
        <dbReference type="Pfam" id="PF00443"/>
    </source>
</evidence>